<dbReference type="Gene3D" id="3.90.1570.50">
    <property type="match status" value="1"/>
</dbReference>
<dbReference type="SMART" id="SM00487">
    <property type="entry name" value="DEXDc"/>
    <property type="match status" value="1"/>
</dbReference>
<dbReference type="GO" id="GO:0003677">
    <property type="term" value="F:DNA binding"/>
    <property type="evidence" value="ECO:0007669"/>
    <property type="project" value="UniProtKB-KW"/>
</dbReference>
<evidence type="ECO:0000256" key="9">
    <source>
        <dbReference type="ARBA" id="ARBA00023125"/>
    </source>
</evidence>
<dbReference type="GO" id="GO:0009035">
    <property type="term" value="F:type I site-specific deoxyribonuclease activity"/>
    <property type="evidence" value="ECO:0007669"/>
    <property type="project" value="UniProtKB-EC"/>
</dbReference>
<name>A0A0C2CTJ0_9BACT</name>
<dbReference type="InterPro" id="IPR027417">
    <property type="entry name" value="P-loop_NTPase"/>
</dbReference>
<accession>A0A0C2CTJ0</accession>
<dbReference type="InterPro" id="IPR055180">
    <property type="entry name" value="HsdR_RecA-like_helicase_dom_2"/>
</dbReference>
<dbReference type="PANTHER" id="PTHR30195">
    <property type="entry name" value="TYPE I SITE-SPECIFIC DEOXYRIBONUCLEASE PROTEIN SUBUNIT M AND R"/>
    <property type="match status" value="1"/>
</dbReference>
<evidence type="ECO:0000256" key="10">
    <source>
        <dbReference type="RuleBase" id="RU364115"/>
    </source>
</evidence>
<feature type="region of interest" description="Disordered" evidence="11">
    <location>
        <begin position="388"/>
        <end position="413"/>
    </location>
</feature>
<dbReference type="PROSITE" id="PS51192">
    <property type="entry name" value="HELICASE_ATP_BIND_1"/>
    <property type="match status" value="1"/>
</dbReference>
<reference evidence="13 14" key="1">
    <citation type="submission" date="2014-12" db="EMBL/GenBank/DDBJ databases">
        <title>Genome assembly of Enhygromyxa salina DSM 15201.</title>
        <authorList>
            <person name="Sharma G."/>
            <person name="Subramanian S."/>
        </authorList>
    </citation>
    <scope>NUCLEOTIDE SEQUENCE [LARGE SCALE GENOMIC DNA]</scope>
    <source>
        <strain evidence="13 14">DSM 15201</strain>
    </source>
</reference>
<gene>
    <name evidence="13" type="ORF">DB30_00891</name>
</gene>
<dbReference type="InterPro" id="IPR004473">
    <property type="entry name" value="Restrct_endonuc_typeI_HsdR"/>
</dbReference>
<keyword evidence="8 10" id="KW-0067">ATP-binding</keyword>
<dbReference type="Pfam" id="PF18766">
    <property type="entry name" value="SWI2_SNF2"/>
    <property type="match status" value="1"/>
</dbReference>
<keyword evidence="5 10" id="KW-0680">Restriction system</keyword>
<keyword evidence="4 10" id="KW-0547">Nucleotide-binding</keyword>
<evidence type="ECO:0000259" key="12">
    <source>
        <dbReference type="PROSITE" id="PS51192"/>
    </source>
</evidence>
<dbReference type="EMBL" id="JMCC02000113">
    <property type="protein sequence ID" value="KIG12935.1"/>
    <property type="molecule type" value="Genomic_DNA"/>
</dbReference>
<evidence type="ECO:0000256" key="4">
    <source>
        <dbReference type="ARBA" id="ARBA00022741"/>
    </source>
</evidence>
<dbReference type="Gene3D" id="3.40.50.300">
    <property type="entry name" value="P-loop containing nucleotide triphosphate hydrolases"/>
    <property type="match status" value="2"/>
</dbReference>
<dbReference type="InterPro" id="IPR014001">
    <property type="entry name" value="Helicase_ATP-bd"/>
</dbReference>
<evidence type="ECO:0000256" key="8">
    <source>
        <dbReference type="ARBA" id="ARBA00022840"/>
    </source>
</evidence>
<dbReference type="InterPro" id="IPR040980">
    <property type="entry name" value="SWI2_SNF2"/>
</dbReference>
<dbReference type="PANTHER" id="PTHR30195:SF15">
    <property type="entry name" value="TYPE I RESTRICTION ENZYME HINDI ENDONUCLEASE SUBUNIT"/>
    <property type="match status" value="1"/>
</dbReference>
<dbReference type="Pfam" id="PF11867">
    <property type="entry name" value="T1RH-like_C"/>
    <property type="match status" value="1"/>
</dbReference>
<evidence type="ECO:0000313" key="13">
    <source>
        <dbReference type="EMBL" id="KIG12935.1"/>
    </source>
</evidence>
<evidence type="ECO:0000256" key="6">
    <source>
        <dbReference type="ARBA" id="ARBA00022759"/>
    </source>
</evidence>
<evidence type="ECO:0000256" key="5">
    <source>
        <dbReference type="ARBA" id="ARBA00022747"/>
    </source>
</evidence>
<keyword evidence="6" id="KW-0255">Endonuclease</keyword>
<evidence type="ECO:0000256" key="1">
    <source>
        <dbReference type="ARBA" id="ARBA00000851"/>
    </source>
</evidence>
<dbReference type="RefSeq" id="WP_052556743.1">
    <property type="nucleotide sequence ID" value="NZ_JMCC02000113.1"/>
</dbReference>
<sequence>MTTPIWNEEKRSEAPAVALLRKLGYTEAPAELLESERATLKDTILTPRLSTALQRLNPWLSPTSLAKAIKQITHVLAVNLTEANEILYNHLTYGLSVEQDLGAGRKGQTVRFFDFDTPANNDFLVVRQYKVHGSKRHIYPDITCFVNGLPLVVIECKSPTKGDKWRQEAIKQLHRYQEADTEWKGEGAPKLFETVQIVIGACEQAACYGTTGTPSRFFFEWKESYPRSPAQLEQLLGRTPTPQDTLLASMLAPANLLDIIRNFVTFETEGGRKVKKLCRYKQFIAVNRAIERMRSGTGSERGGVVWHTQGSGKSLTMLWLALKLRRDSTLQNPALVIVTDRTALDKQISGTFVACGFPNPERAKSVKHLRGLLTHATGKTITTTVQKFQDAASRTATTKTRRQKPSEHPELTTDSNVVVMVDEAHRSQYRGLAANMRKAMPNACFFGFTGTPIDKKDKSTLETFGPYIDTYTIEQAVRDGATVPIFYEGRLPEVRVLGQNLDKLFDRVFADRSEEERAAIRKKYANEQTIAAAPQRIRTICLDILEHYQKYIEPNGFKAQIVAVSREAAALYKETLDDINAPESVLIMSAAHNDTAQLARYHLRKDEQDRQVERFKDKSEPLALLIVCDMLLTGFDAPVEQVLYLDTPLREHNLLQAIARTNRRDEGKDYGLIVDYWGVSQALQDALAVFSPDDVEGALEPKQDELPRLEQRHQAAMRLFDGVGDKHDLNACVAVLEPEDVRAEFDIAFRRFAQSLDMLYPDPKALPFADDARWLGKIRQAARARYRDGALDISDCGAKVRKLIEDAIIADGVEILVKEVSLFSKDFDDKLAALKTKKAKASEMEHAIRHEIHVKLEENPVFYQSLRERLEDIIRQRKDKRIDDAQQLSLLQALYDSANTGQSSSAGALGLSESGYAIYGLLDQSRPMVAEDREPSGYSPNRDLADLIDDAIAPHTELVDWETKDDIQREMRLKVKKQLRAAGLSGSNVEDLARQIVALAKARRPR</sequence>
<dbReference type="NCBIfam" id="TIGR00348">
    <property type="entry name" value="hsdR"/>
    <property type="match status" value="1"/>
</dbReference>
<evidence type="ECO:0000256" key="3">
    <source>
        <dbReference type="ARBA" id="ARBA00022722"/>
    </source>
</evidence>
<dbReference type="InterPro" id="IPR051268">
    <property type="entry name" value="Type-I_R_enzyme_R_subunit"/>
</dbReference>
<dbReference type="CDD" id="cd18800">
    <property type="entry name" value="SF2_C_EcoR124I-like"/>
    <property type="match status" value="1"/>
</dbReference>
<proteinExistence type="inferred from homology"/>
<dbReference type="GO" id="GO:0009307">
    <property type="term" value="P:DNA restriction-modification system"/>
    <property type="evidence" value="ECO:0007669"/>
    <property type="project" value="UniProtKB-KW"/>
</dbReference>
<evidence type="ECO:0000256" key="7">
    <source>
        <dbReference type="ARBA" id="ARBA00022801"/>
    </source>
</evidence>
<dbReference type="InterPro" id="IPR007409">
    <property type="entry name" value="Restrct_endonuc_type1_HsdR_N"/>
</dbReference>
<dbReference type="CDD" id="cd18030">
    <property type="entry name" value="DEXHc_RE_I_HsdR"/>
    <property type="match status" value="1"/>
</dbReference>
<comment type="function">
    <text evidence="10">Subunit R is required for both nuclease and ATPase activities, but not for modification.</text>
</comment>
<evidence type="ECO:0000256" key="2">
    <source>
        <dbReference type="ARBA" id="ARBA00008598"/>
    </source>
</evidence>
<keyword evidence="3" id="KW-0540">Nuclease</keyword>
<dbReference type="Pfam" id="PF04313">
    <property type="entry name" value="HSDR_N"/>
    <property type="match status" value="1"/>
</dbReference>
<dbReference type="GO" id="GO:0005524">
    <property type="term" value="F:ATP binding"/>
    <property type="evidence" value="ECO:0007669"/>
    <property type="project" value="UniProtKB-KW"/>
</dbReference>
<protein>
    <recommendedName>
        <fullName evidence="10">Type I restriction enzyme endonuclease subunit</fullName>
        <shortName evidence="10">R protein</shortName>
        <ecNumber evidence="10">3.1.21.3</ecNumber>
    </recommendedName>
</protein>
<dbReference type="AlphaFoldDB" id="A0A0C2CTJ0"/>
<comment type="subunit">
    <text evidence="10">The type I restriction/modification system is composed of three polypeptides R, M and S.</text>
</comment>
<evidence type="ECO:0000313" key="14">
    <source>
        <dbReference type="Proteomes" id="UP000031599"/>
    </source>
</evidence>
<keyword evidence="7 10" id="KW-0378">Hydrolase</keyword>
<dbReference type="EC" id="3.1.21.3" evidence="10"/>
<organism evidence="13 14">
    <name type="scientific">Enhygromyxa salina</name>
    <dbReference type="NCBI Taxonomy" id="215803"/>
    <lineage>
        <taxon>Bacteria</taxon>
        <taxon>Pseudomonadati</taxon>
        <taxon>Myxococcota</taxon>
        <taxon>Polyangia</taxon>
        <taxon>Nannocystales</taxon>
        <taxon>Nannocystaceae</taxon>
        <taxon>Enhygromyxa</taxon>
    </lineage>
</organism>
<comment type="similarity">
    <text evidence="2 10">Belongs to the HsdR family.</text>
</comment>
<dbReference type="Proteomes" id="UP000031599">
    <property type="component" value="Unassembled WGS sequence"/>
</dbReference>
<keyword evidence="9 10" id="KW-0238">DNA-binding</keyword>
<comment type="catalytic activity">
    <reaction evidence="1 10">
        <text>Endonucleolytic cleavage of DNA to give random double-stranded fragments with terminal 5'-phosphates, ATP is simultaneously hydrolyzed.</text>
        <dbReference type="EC" id="3.1.21.3"/>
    </reaction>
</comment>
<feature type="domain" description="Helicase ATP-binding" evidence="12">
    <location>
        <begin position="294"/>
        <end position="470"/>
    </location>
</feature>
<dbReference type="Pfam" id="PF22679">
    <property type="entry name" value="T1R_D3-like"/>
    <property type="match status" value="1"/>
</dbReference>
<evidence type="ECO:0000256" key="11">
    <source>
        <dbReference type="SAM" id="MobiDB-lite"/>
    </source>
</evidence>
<dbReference type="SUPFAM" id="SSF52540">
    <property type="entry name" value="P-loop containing nucleoside triphosphate hydrolases"/>
    <property type="match status" value="2"/>
</dbReference>
<dbReference type="CDD" id="cd22332">
    <property type="entry name" value="HsdR_N"/>
    <property type="match status" value="1"/>
</dbReference>
<comment type="caution">
    <text evidence="13">The sequence shown here is derived from an EMBL/GenBank/DDBJ whole genome shotgun (WGS) entry which is preliminary data.</text>
</comment>
<dbReference type="InterPro" id="IPR021810">
    <property type="entry name" value="T1RH-like_C"/>
</dbReference>